<gene>
    <name evidence="1" type="ORF">V1525DRAFT_387759</name>
</gene>
<evidence type="ECO:0000313" key="1">
    <source>
        <dbReference type="EMBL" id="KAK9238188.1"/>
    </source>
</evidence>
<accession>A0ACC3T2S2</accession>
<dbReference type="EMBL" id="MU971359">
    <property type="protein sequence ID" value="KAK9238188.1"/>
    <property type="molecule type" value="Genomic_DNA"/>
</dbReference>
<comment type="caution">
    <text evidence="1">The sequence shown here is derived from an EMBL/GenBank/DDBJ whole genome shotgun (WGS) entry which is preliminary data.</text>
</comment>
<name>A0ACC3T2S2_LIPKO</name>
<keyword evidence="2" id="KW-1185">Reference proteome</keyword>
<organism evidence="1 2">
    <name type="scientific">Lipomyces kononenkoae</name>
    <name type="common">Yeast</name>
    <dbReference type="NCBI Taxonomy" id="34357"/>
    <lineage>
        <taxon>Eukaryota</taxon>
        <taxon>Fungi</taxon>
        <taxon>Dikarya</taxon>
        <taxon>Ascomycota</taxon>
        <taxon>Saccharomycotina</taxon>
        <taxon>Lipomycetes</taxon>
        <taxon>Lipomycetales</taxon>
        <taxon>Lipomycetaceae</taxon>
        <taxon>Lipomyces</taxon>
    </lineage>
</organism>
<proteinExistence type="predicted"/>
<dbReference type="Proteomes" id="UP001433508">
    <property type="component" value="Unassembled WGS sequence"/>
</dbReference>
<sequence length="740" mass="82248">MPTHIAKQWSQAPAFAPAVSMPMQPFVATLLLLIGLLLTALFSVTDKKGLLGLGKQMAIAIPASISLGLGFVYLLCAVGVTVTLLSESPFLHRHICAKHTKVCVLLHKASTSSSMRLHLTSAMRRGLILVLLILAVGSFFASRNNLQEERLHVDIQNQRIAQAFLPAGDTRADGRLVSWNWRQDWVITLQHARIAGVVIETPEGLVFNGLGVTNAKEESTILSTLAQTAPNKRTVHFIMPTTDVNNNVCKSLFSAMLNGYPAPILLNLNTAFRDAEEARFMKIAAIHRYLSLKVDDEDLVIIMDSYDTWFQLPFKTMISRYYSMQERCRLAHLAKYSKSEKESNKVKHSTGIIVSTSNAAGGDKIDPAVTAAEMAAVSGSKKVVERRLSADEGQDIPPYVEHAIFGADKLCWPNPRDSPACANVPNSTLPSDLYGNETDNDMYDFMIRPRWLNSGSIIGPASVMKEIYMRAFDIQQRSSVRFSDQVILADIFGQQDLPIQLDYESHLFQTMTHSHSDLLFLYEDQVEEGEDPSDPIIDPITGVSSATGARGNANSGERIDEFEDKQLVDAAFYKTTARRQSDKYLAWNRVSGNLPAVLHFNGPKLPLETWWGHMWWVHDQSPVHRLQRLKYVRRTGGAFVDDYGTIFKTYKDICGKFDIFEFTPPPFAQDRAPKGSAVSLDPEPFLLGMDPRKTPSQVLRSLLEDNGAVAGTEGGAQQKGMNNNGGQLEIKKPGRRRRRA</sequence>
<evidence type="ECO:0000313" key="2">
    <source>
        <dbReference type="Proteomes" id="UP001433508"/>
    </source>
</evidence>
<reference evidence="2" key="1">
    <citation type="journal article" date="2024" name="Front. Bioeng. Biotechnol.">
        <title>Genome-scale model development and genomic sequencing of the oleaginous clade Lipomyces.</title>
        <authorList>
            <person name="Czajka J.J."/>
            <person name="Han Y."/>
            <person name="Kim J."/>
            <person name="Mondo S.J."/>
            <person name="Hofstad B.A."/>
            <person name="Robles A."/>
            <person name="Haridas S."/>
            <person name="Riley R."/>
            <person name="LaButti K."/>
            <person name="Pangilinan J."/>
            <person name="Andreopoulos W."/>
            <person name="Lipzen A."/>
            <person name="Yan J."/>
            <person name="Wang M."/>
            <person name="Ng V."/>
            <person name="Grigoriev I.V."/>
            <person name="Spatafora J.W."/>
            <person name="Magnuson J.K."/>
            <person name="Baker S.E."/>
            <person name="Pomraning K.R."/>
        </authorList>
    </citation>
    <scope>NUCLEOTIDE SEQUENCE [LARGE SCALE GENOMIC DNA]</scope>
    <source>
        <strain evidence="2">CBS 7786</strain>
    </source>
</reference>
<protein>
    <submittedName>
        <fullName evidence="1">Uncharacterized protein</fullName>
    </submittedName>
</protein>